<accession>A0ABX0TX06</accession>
<evidence type="ECO:0000313" key="2">
    <source>
        <dbReference type="EMBL" id="NIJ08320.1"/>
    </source>
</evidence>
<proteinExistence type="predicted"/>
<dbReference type="Proteomes" id="UP000727456">
    <property type="component" value="Unassembled WGS sequence"/>
</dbReference>
<feature type="transmembrane region" description="Helical" evidence="1">
    <location>
        <begin position="21"/>
        <end position="48"/>
    </location>
</feature>
<keyword evidence="1" id="KW-0812">Transmembrane</keyword>
<organism evidence="2 3">
    <name type="scientific">Sphingomonas vulcanisoli</name>
    <dbReference type="NCBI Taxonomy" id="1658060"/>
    <lineage>
        <taxon>Bacteria</taxon>
        <taxon>Pseudomonadati</taxon>
        <taxon>Pseudomonadota</taxon>
        <taxon>Alphaproteobacteria</taxon>
        <taxon>Sphingomonadales</taxon>
        <taxon>Sphingomonadaceae</taxon>
        <taxon>Sphingomonas</taxon>
    </lineage>
</organism>
<keyword evidence="3" id="KW-1185">Reference proteome</keyword>
<evidence type="ECO:0000256" key="1">
    <source>
        <dbReference type="SAM" id="Phobius"/>
    </source>
</evidence>
<dbReference type="EMBL" id="JAAOZC010000004">
    <property type="protein sequence ID" value="NIJ08320.1"/>
    <property type="molecule type" value="Genomic_DNA"/>
</dbReference>
<keyword evidence="1" id="KW-0472">Membrane</keyword>
<keyword evidence="1" id="KW-1133">Transmembrane helix</keyword>
<gene>
    <name evidence="2" type="ORF">FHS31_001937</name>
</gene>
<dbReference type="RefSeq" id="WP_167073164.1">
    <property type="nucleotide sequence ID" value="NZ_JAAOZC010000004.1"/>
</dbReference>
<feature type="transmembrane region" description="Helical" evidence="1">
    <location>
        <begin position="54"/>
        <end position="78"/>
    </location>
</feature>
<name>A0ABX0TX06_9SPHN</name>
<reference evidence="2 3" key="1">
    <citation type="submission" date="2020-03" db="EMBL/GenBank/DDBJ databases">
        <title>Genomic Encyclopedia of Type Strains, Phase III (KMG-III): the genomes of soil and plant-associated and newly described type strains.</title>
        <authorList>
            <person name="Whitman W."/>
        </authorList>
    </citation>
    <scope>NUCLEOTIDE SEQUENCE [LARGE SCALE GENOMIC DNA]</scope>
    <source>
        <strain evidence="2 3">CECT 8804</strain>
    </source>
</reference>
<evidence type="ECO:0000313" key="3">
    <source>
        <dbReference type="Proteomes" id="UP000727456"/>
    </source>
</evidence>
<sequence>MSRALARLASSRTPARQRSKAAVAQALPALVLPGVMAGLGLFVGIGAARSSGDMMVGIVSAGLAALMLVAVLQTLGLVGGR</sequence>
<protein>
    <submittedName>
        <fullName evidence="2">Membrane protein</fullName>
    </submittedName>
</protein>
<comment type="caution">
    <text evidence="2">The sequence shown here is derived from an EMBL/GenBank/DDBJ whole genome shotgun (WGS) entry which is preliminary data.</text>
</comment>